<dbReference type="KEGG" id="pdh:B9T62_09350"/>
<sequence length="219" mass="25721">MNKFKKFFPNVWVAECEEEYEKGEIIELETKYGKSVECEVHNLVAQKNGLFYYSIVRLEEQTYAQRKAGRYNNSAINHMAKSEERLNASNEGREFLSLGEPIKVGHHSEKRHRALIERNWNRMEKSMEYAEKAKEAERKAEYWENKADETTLAMPESLEYFNGRLEKAIGYHEGLKNGTIERTHSYSLTYAKKDVNELKKKVEIAELLWGRTDGKRKTI</sequence>
<evidence type="ECO:0000256" key="1">
    <source>
        <dbReference type="SAM" id="Coils"/>
    </source>
</evidence>
<evidence type="ECO:0000313" key="2">
    <source>
        <dbReference type="EMBL" id="ASA20973.1"/>
    </source>
</evidence>
<gene>
    <name evidence="2" type="ORF">B9T62_09350</name>
</gene>
<proteinExistence type="predicted"/>
<name>A0A2Z2KD91_9BACL</name>
<dbReference type="Pfam" id="PF12083">
    <property type="entry name" value="DUF3560"/>
    <property type="match status" value="1"/>
</dbReference>
<dbReference type="RefSeq" id="WP_087914988.1">
    <property type="nucleotide sequence ID" value="NZ_CP021780.1"/>
</dbReference>
<protein>
    <recommendedName>
        <fullName evidence="4">DUF3560 domain-containing protein</fullName>
    </recommendedName>
</protein>
<dbReference type="Proteomes" id="UP000249890">
    <property type="component" value="Chromosome"/>
</dbReference>
<dbReference type="InterPro" id="IPR021944">
    <property type="entry name" value="DUF3560"/>
</dbReference>
<keyword evidence="1" id="KW-0175">Coiled coil</keyword>
<dbReference type="OrthoDB" id="9803716at2"/>
<dbReference type="AlphaFoldDB" id="A0A2Z2KD91"/>
<accession>A0A2Z2KD91</accession>
<feature type="coiled-coil region" evidence="1">
    <location>
        <begin position="126"/>
        <end position="153"/>
    </location>
</feature>
<dbReference type="EMBL" id="CP021780">
    <property type="protein sequence ID" value="ASA20973.1"/>
    <property type="molecule type" value="Genomic_DNA"/>
</dbReference>
<evidence type="ECO:0008006" key="4">
    <source>
        <dbReference type="Google" id="ProtNLM"/>
    </source>
</evidence>
<evidence type="ECO:0000313" key="3">
    <source>
        <dbReference type="Proteomes" id="UP000249890"/>
    </source>
</evidence>
<reference evidence="2 3" key="1">
    <citation type="submission" date="2017-06" db="EMBL/GenBank/DDBJ databases">
        <title>Complete genome sequence of Paenibacillus donghaensis KCTC 13049T isolated from East Sea sediment, South Korea.</title>
        <authorList>
            <person name="Jung B.K."/>
            <person name="Hong S.-J."/>
            <person name="Shin J.-H."/>
        </authorList>
    </citation>
    <scope>NUCLEOTIDE SEQUENCE [LARGE SCALE GENOMIC DNA]</scope>
    <source>
        <strain evidence="2 3">KCTC 13049</strain>
    </source>
</reference>
<organism evidence="2 3">
    <name type="scientific">Paenibacillus donghaensis</name>
    <dbReference type="NCBI Taxonomy" id="414771"/>
    <lineage>
        <taxon>Bacteria</taxon>
        <taxon>Bacillati</taxon>
        <taxon>Bacillota</taxon>
        <taxon>Bacilli</taxon>
        <taxon>Bacillales</taxon>
        <taxon>Paenibacillaceae</taxon>
        <taxon>Paenibacillus</taxon>
    </lineage>
</organism>
<keyword evidence="3" id="KW-1185">Reference proteome</keyword>